<dbReference type="Pfam" id="PF12911">
    <property type="entry name" value="OppC_N"/>
    <property type="match status" value="1"/>
</dbReference>
<dbReference type="PANTHER" id="PTHR43386:SF1">
    <property type="entry name" value="D,D-DIPEPTIDE TRANSPORT SYSTEM PERMEASE PROTEIN DDPC-RELATED"/>
    <property type="match status" value="1"/>
</dbReference>
<dbReference type="InterPro" id="IPR000515">
    <property type="entry name" value="MetI-like"/>
</dbReference>
<dbReference type="InterPro" id="IPR050366">
    <property type="entry name" value="BP-dependent_transpt_permease"/>
</dbReference>
<dbReference type="InterPro" id="IPR025966">
    <property type="entry name" value="OppC_N"/>
</dbReference>
<comment type="subcellular location">
    <subcellularLocation>
        <location evidence="1">Cell membrane</location>
        <topology evidence="1">Multi-pass membrane protein</topology>
    </subcellularLocation>
</comment>
<feature type="transmembrane region" description="Helical" evidence="7">
    <location>
        <begin position="131"/>
        <end position="151"/>
    </location>
</feature>
<organism evidence="9">
    <name type="scientific">marine metagenome</name>
    <dbReference type="NCBI Taxonomy" id="408172"/>
    <lineage>
        <taxon>unclassified sequences</taxon>
        <taxon>metagenomes</taxon>
        <taxon>ecological metagenomes</taxon>
    </lineage>
</organism>
<keyword evidence="6 7" id="KW-0472">Membrane</keyword>
<evidence type="ECO:0000256" key="5">
    <source>
        <dbReference type="ARBA" id="ARBA00022989"/>
    </source>
</evidence>
<dbReference type="GO" id="GO:0005886">
    <property type="term" value="C:plasma membrane"/>
    <property type="evidence" value="ECO:0007669"/>
    <property type="project" value="UniProtKB-SubCell"/>
</dbReference>
<feature type="transmembrane region" description="Helical" evidence="7">
    <location>
        <begin position="94"/>
        <end position="119"/>
    </location>
</feature>
<sequence length="296" mass="31770">MTLETESNKKSKLASSAWRLIRQNPAGAVGSIVVFIVLMGAIFAPFLTPFDYESFTSTRYTKPMGNATDRSIMLLGSDHLGRDQFTRLLYGGRISLLVGFVSPIIGVAIGTILGIVSAYYGKWTDLLLQRLTDSLLIIPGLVILMTVTASFGFTIKVVLSALALFSMIGSIRVVRSHVLGLRGAQYIDAQRAIGSSDLRVIFVHLLPNTLPVAVVLIAVGIAGAIVAEAQLSFLGLGIAPPVPTWGNMLNGAQNRFDLGPHLAIWPGIFISVTVLALNLVGDAVRDIMDPRLKGRQ</sequence>
<evidence type="ECO:0000313" key="9">
    <source>
        <dbReference type="EMBL" id="SUZ96178.1"/>
    </source>
</evidence>
<feature type="transmembrane region" description="Helical" evidence="7">
    <location>
        <begin position="200"/>
        <end position="227"/>
    </location>
</feature>
<feature type="transmembrane region" description="Helical" evidence="7">
    <location>
        <begin position="26"/>
        <end position="47"/>
    </location>
</feature>
<dbReference type="Pfam" id="PF00528">
    <property type="entry name" value="BPD_transp_1"/>
    <property type="match status" value="1"/>
</dbReference>
<dbReference type="CDD" id="cd06261">
    <property type="entry name" value="TM_PBP2"/>
    <property type="match status" value="1"/>
</dbReference>
<keyword evidence="2" id="KW-0813">Transport</keyword>
<dbReference type="PROSITE" id="PS50928">
    <property type="entry name" value="ABC_TM1"/>
    <property type="match status" value="1"/>
</dbReference>
<evidence type="ECO:0000256" key="3">
    <source>
        <dbReference type="ARBA" id="ARBA00022475"/>
    </source>
</evidence>
<dbReference type="InterPro" id="IPR035906">
    <property type="entry name" value="MetI-like_sf"/>
</dbReference>
<dbReference type="GO" id="GO:0055085">
    <property type="term" value="P:transmembrane transport"/>
    <property type="evidence" value="ECO:0007669"/>
    <property type="project" value="InterPro"/>
</dbReference>
<evidence type="ECO:0000256" key="6">
    <source>
        <dbReference type="ARBA" id="ARBA00023136"/>
    </source>
</evidence>
<dbReference type="EMBL" id="UINC01002390">
    <property type="protein sequence ID" value="SUZ96178.1"/>
    <property type="molecule type" value="Genomic_DNA"/>
</dbReference>
<evidence type="ECO:0000256" key="7">
    <source>
        <dbReference type="SAM" id="Phobius"/>
    </source>
</evidence>
<protein>
    <recommendedName>
        <fullName evidence="8">ABC transmembrane type-1 domain-containing protein</fullName>
    </recommendedName>
</protein>
<feature type="transmembrane region" description="Helical" evidence="7">
    <location>
        <begin position="157"/>
        <end position="174"/>
    </location>
</feature>
<feature type="domain" description="ABC transmembrane type-1" evidence="8">
    <location>
        <begin position="92"/>
        <end position="281"/>
    </location>
</feature>
<dbReference type="PANTHER" id="PTHR43386">
    <property type="entry name" value="OLIGOPEPTIDE TRANSPORT SYSTEM PERMEASE PROTEIN APPC"/>
    <property type="match status" value="1"/>
</dbReference>
<keyword evidence="5 7" id="KW-1133">Transmembrane helix</keyword>
<proteinExistence type="predicted"/>
<evidence type="ECO:0000259" key="8">
    <source>
        <dbReference type="PROSITE" id="PS50928"/>
    </source>
</evidence>
<reference evidence="9" key="1">
    <citation type="submission" date="2018-05" db="EMBL/GenBank/DDBJ databases">
        <authorList>
            <person name="Lanie J.A."/>
            <person name="Ng W.-L."/>
            <person name="Kazmierczak K.M."/>
            <person name="Andrzejewski T.M."/>
            <person name="Davidsen T.M."/>
            <person name="Wayne K.J."/>
            <person name="Tettelin H."/>
            <person name="Glass J.I."/>
            <person name="Rusch D."/>
            <person name="Podicherti R."/>
            <person name="Tsui H.-C.T."/>
            <person name="Winkler M.E."/>
        </authorList>
    </citation>
    <scope>NUCLEOTIDE SEQUENCE</scope>
</reference>
<dbReference type="SUPFAM" id="SSF161098">
    <property type="entry name" value="MetI-like"/>
    <property type="match status" value="1"/>
</dbReference>
<evidence type="ECO:0000256" key="4">
    <source>
        <dbReference type="ARBA" id="ARBA00022692"/>
    </source>
</evidence>
<keyword evidence="3" id="KW-1003">Cell membrane</keyword>
<keyword evidence="4 7" id="KW-0812">Transmembrane</keyword>
<evidence type="ECO:0000256" key="2">
    <source>
        <dbReference type="ARBA" id="ARBA00022448"/>
    </source>
</evidence>
<name>A0A381RYQ1_9ZZZZ</name>
<feature type="transmembrane region" description="Helical" evidence="7">
    <location>
        <begin position="262"/>
        <end position="281"/>
    </location>
</feature>
<dbReference type="Gene3D" id="1.10.3720.10">
    <property type="entry name" value="MetI-like"/>
    <property type="match status" value="1"/>
</dbReference>
<dbReference type="AlphaFoldDB" id="A0A381RYQ1"/>
<accession>A0A381RYQ1</accession>
<evidence type="ECO:0000256" key="1">
    <source>
        <dbReference type="ARBA" id="ARBA00004651"/>
    </source>
</evidence>
<gene>
    <name evidence="9" type="ORF">METZ01_LOCUS49032</name>
</gene>